<keyword evidence="2" id="KW-1185">Reference proteome</keyword>
<name>A0A7J5ZDM2_DISMA</name>
<gene>
    <name evidence="1" type="ORF">F7725_000187</name>
</gene>
<sequence length="201" mass="22272">MKVTAPAIVQAGISENVGAQICSSWTGSICADTFQLSFFEFCFCQYKQEDMCQVHHFVCPACSPDMLALCCDGNRKHYRFSKSKGTEEPPIYEGLFLAKDEEVATFVDLVRGNMKSGNDSAVCGTAKFTAGREMSKKSGAQIDEEGIQVAVCRYWPYLNKIAEGLPELLPLTEMRQFLSATHAKAHTAKCEVHNIFNAKDF</sequence>
<dbReference type="OrthoDB" id="8942143at2759"/>
<accession>A0A7J5ZDM2</accession>
<comment type="caution">
    <text evidence="1">The sequence shown here is derived from an EMBL/GenBank/DDBJ whole genome shotgun (WGS) entry which is preliminary data.</text>
</comment>
<dbReference type="Proteomes" id="UP000518266">
    <property type="component" value="Unassembled WGS sequence"/>
</dbReference>
<evidence type="ECO:0000313" key="1">
    <source>
        <dbReference type="EMBL" id="KAF3859932.1"/>
    </source>
</evidence>
<dbReference type="AlphaFoldDB" id="A0A7J5ZDM2"/>
<evidence type="ECO:0000313" key="2">
    <source>
        <dbReference type="Proteomes" id="UP000518266"/>
    </source>
</evidence>
<protein>
    <submittedName>
        <fullName evidence="1">Uncharacterized protein</fullName>
    </submittedName>
</protein>
<proteinExistence type="predicted"/>
<dbReference type="EMBL" id="JAAKFY010000002">
    <property type="protein sequence ID" value="KAF3859932.1"/>
    <property type="molecule type" value="Genomic_DNA"/>
</dbReference>
<reference evidence="1 2" key="1">
    <citation type="submission" date="2020-03" db="EMBL/GenBank/DDBJ databases">
        <title>Dissostichus mawsoni Genome sequencing and assembly.</title>
        <authorList>
            <person name="Park H."/>
        </authorList>
    </citation>
    <scope>NUCLEOTIDE SEQUENCE [LARGE SCALE GENOMIC DNA]</scope>
    <source>
        <strain evidence="1">DM0001</strain>
        <tissue evidence="1">Muscle</tissue>
    </source>
</reference>
<organism evidence="1 2">
    <name type="scientific">Dissostichus mawsoni</name>
    <name type="common">Antarctic cod</name>
    <dbReference type="NCBI Taxonomy" id="36200"/>
    <lineage>
        <taxon>Eukaryota</taxon>
        <taxon>Metazoa</taxon>
        <taxon>Chordata</taxon>
        <taxon>Craniata</taxon>
        <taxon>Vertebrata</taxon>
        <taxon>Euteleostomi</taxon>
        <taxon>Actinopterygii</taxon>
        <taxon>Neopterygii</taxon>
        <taxon>Teleostei</taxon>
        <taxon>Neoteleostei</taxon>
        <taxon>Acanthomorphata</taxon>
        <taxon>Eupercaria</taxon>
        <taxon>Perciformes</taxon>
        <taxon>Notothenioidei</taxon>
        <taxon>Nototheniidae</taxon>
        <taxon>Dissostichus</taxon>
    </lineage>
</organism>